<evidence type="ECO:0000313" key="7">
    <source>
        <dbReference type="Proteomes" id="UP000254877"/>
    </source>
</evidence>
<evidence type="ECO:0000313" key="5">
    <source>
        <dbReference type="EMBL" id="STF93273.1"/>
    </source>
</evidence>
<dbReference type="InterPro" id="IPR044925">
    <property type="entry name" value="His-Me_finger_sf"/>
</dbReference>
<dbReference type="EMBL" id="UGAK01000003">
    <property type="protein sequence ID" value="STF93273.1"/>
    <property type="molecule type" value="Genomic_DNA"/>
</dbReference>
<reference evidence="2 9" key="2">
    <citation type="submission" date="2019-05" db="EMBL/GenBank/DDBJ databases">
        <authorList>
            <consortium name="NARMS: The National Antimicrobial Resistance Monitoring System"/>
        </authorList>
    </citation>
    <scope>NUCLEOTIDE SEQUENCE [LARGE SCALE GENOMIC DNA]</scope>
    <source>
        <strain evidence="3 8">CVM N17EC0060</strain>
        <strain evidence="2 9">CVM N18EC122</strain>
    </source>
</reference>
<dbReference type="SUPFAM" id="SSF54060">
    <property type="entry name" value="His-Me finger endonucleases"/>
    <property type="match status" value="1"/>
</dbReference>
<dbReference type="Proteomes" id="UP000254043">
    <property type="component" value="Unassembled WGS sequence"/>
</dbReference>
<dbReference type="GO" id="GO:0004519">
    <property type="term" value="F:endonuclease activity"/>
    <property type="evidence" value="ECO:0007669"/>
    <property type="project" value="UniProtKB-KW"/>
</dbReference>
<reference evidence="6 7" key="1">
    <citation type="submission" date="2018-06" db="EMBL/GenBank/DDBJ databases">
        <authorList>
            <consortium name="Pathogen Informatics"/>
            <person name="Doyle S."/>
        </authorList>
    </citation>
    <scope>NUCLEOTIDE SEQUENCE [LARGE SCALE GENOMIC DNA]</scope>
    <source>
        <strain evidence="5 6">NCTC7927</strain>
        <strain evidence="4 7">NCTC7928</strain>
    </source>
</reference>
<evidence type="ECO:0000259" key="1">
    <source>
        <dbReference type="SMART" id="SM00507"/>
    </source>
</evidence>
<evidence type="ECO:0000313" key="2">
    <source>
        <dbReference type="EMBL" id="EFC9750039.1"/>
    </source>
</evidence>
<dbReference type="EMBL" id="RNLZ01000015">
    <property type="protein sequence ID" value="MGE13969.1"/>
    <property type="molecule type" value="Genomic_DNA"/>
</dbReference>
<gene>
    <name evidence="3" type="ORF">D9D43_10295</name>
    <name evidence="2" type="ORF">E6D34_12265</name>
    <name evidence="5" type="ORF">NCTC7927_02025</name>
    <name evidence="4" type="ORF">NCTC7928_05647</name>
</gene>
<dbReference type="Proteomes" id="UP000532204">
    <property type="component" value="Unassembled WGS sequence"/>
</dbReference>
<proteinExistence type="predicted"/>
<dbReference type="RefSeq" id="WP_016234524.1">
    <property type="nucleotide sequence ID" value="NZ_BGTN01000032.1"/>
</dbReference>
<dbReference type="EMBL" id="UGAB01000002">
    <property type="protein sequence ID" value="STF44897.1"/>
    <property type="molecule type" value="Genomic_DNA"/>
</dbReference>
<evidence type="ECO:0000313" key="9">
    <source>
        <dbReference type="Proteomes" id="UP000532204"/>
    </source>
</evidence>
<organism evidence="2 9">
    <name type="scientific">Escherichia coli</name>
    <dbReference type="NCBI Taxonomy" id="562"/>
    <lineage>
        <taxon>Bacteria</taxon>
        <taxon>Pseudomonadati</taxon>
        <taxon>Pseudomonadota</taxon>
        <taxon>Gammaproteobacteria</taxon>
        <taxon>Enterobacterales</taxon>
        <taxon>Enterobacteriaceae</taxon>
        <taxon>Escherichia</taxon>
    </lineage>
</organism>
<evidence type="ECO:0000313" key="3">
    <source>
        <dbReference type="EMBL" id="MGE13969.1"/>
    </source>
</evidence>
<dbReference type="EMBL" id="AASEBA010000020">
    <property type="protein sequence ID" value="EFC9750039.1"/>
    <property type="molecule type" value="Genomic_DNA"/>
</dbReference>
<dbReference type="Gene3D" id="3.90.75.20">
    <property type="match status" value="1"/>
</dbReference>
<dbReference type="InterPro" id="IPR003615">
    <property type="entry name" value="HNH_nuc"/>
</dbReference>
<evidence type="ECO:0000313" key="4">
    <source>
        <dbReference type="EMBL" id="STF44897.1"/>
    </source>
</evidence>
<dbReference type="Proteomes" id="UP000272336">
    <property type="component" value="Unassembled WGS sequence"/>
</dbReference>
<dbReference type="Proteomes" id="UP000254877">
    <property type="component" value="Unassembled WGS sequence"/>
</dbReference>
<protein>
    <submittedName>
        <fullName evidence="4">Endonuclease</fullName>
    </submittedName>
</protein>
<keyword evidence="4" id="KW-0540">Nuclease</keyword>
<name>A0A2U2VAG5_ECOLX</name>
<dbReference type="AlphaFoldDB" id="A0A2U2VAG5"/>
<sequence length="200" mass="22389">MVNSFDGEKWLPVPVAPYGDAYLVSSAGRIRGVNRIAESEFFIRQIRGVFLKGRVRRDGYKTVNLSYKRNRQTFAVHRLVALAFCSNPYNHPEVNHKDGNKLNNHASNLEWVSHSENIQHSIHTGLNNSQGANNKQFKGLIVATNIATREEQTFCGKKALISAGFDHGSVYAVIAGRTKSHRGHHFRRLPLNHGEAAQCS</sequence>
<evidence type="ECO:0000313" key="6">
    <source>
        <dbReference type="Proteomes" id="UP000254043"/>
    </source>
</evidence>
<dbReference type="SMART" id="SM00507">
    <property type="entry name" value="HNHc"/>
    <property type="match status" value="1"/>
</dbReference>
<dbReference type="GO" id="GO:0016788">
    <property type="term" value="F:hydrolase activity, acting on ester bonds"/>
    <property type="evidence" value="ECO:0007669"/>
    <property type="project" value="InterPro"/>
</dbReference>
<dbReference type="Pfam" id="PF13392">
    <property type="entry name" value="HNH_3"/>
    <property type="match status" value="1"/>
</dbReference>
<keyword evidence="4" id="KW-0378">Hydrolase</keyword>
<dbReference type="InterPro" id="IPR010902">
    <property type="entry name" value="NUMOD4"/>
</dbReference>
<accession>A0A2U2VAG5</accession>
<evidence type="ECO:0000313" key="8">
    <source>
        <dbReference type="Proteomes" id="UP000272336"/>
    </source>
</evidence>
<keyword evidence="4" id="KW-0255">Endonuclease</keyword>
<dbReference type="Pfam" id="PF07463">
    <property type="entry name" value="NUMOD4"/>
    <property type="match status" value="1"/>
</dbReference>
<feature type="domain" description="HNH nuclease" evidence="1">
    <location>
        <begin position="70"/>
        <end position="118"/>
    </location>
</feature>